<comment type="similarity">
    <text evidence="1">Belongs to the glycosyltransferase 8 family.</text>
</comment>
<name>A0A7S0R4A1_9CHLO</name>
<dbReference type="EC" id="2.4.1.-" evidence="1"/>
<keyword evidence="2" id="KW-0732">Signal</keyword>
<gene>
    <name evidence="3" type="ORF">CLEI1391_LOCUS2121</name>
</gene>
<accession>A0A7S0R4A1</accession>
<protein>
    <recommendedName>
        <fullName evidence="1">Hexosyltransferase</fullName>
        <ecNumber evidence="1">2.4.1.-</ecNumber>
    </recommendedName>
</protein>
<evidence type="ECO:0000313" key="3">
    <source>
        <dbReference type="EMBL" id="CAD8666741.1"/>
    </source>
</evidence>
<dbReference type="Pfam" id="PF01501">
    <property type="entry name" value="Glyco_transf_8"/>
    <property type="match status" value="1"/>
</dbReference>
<dbReference type="AlphaFoldDB" id="A0A7S0R4A1"/>
<dbReference type="EMBL" id="HBFB01003971">
    <property type="protein sequence ID" value="CAD8666741.1"/>
    <property type="molecule type" value="Transcribed_RNA"/>
</dbReference>
<sequence length="433" mass="49774">MSSRYLNTLVSLILLTASSSRRVLLSMLTDDHQQMYVRGASALLKSARRHGMYYFDEFIVLLLSGREYDSDVVDKLIMVGWQIRYVDPIIPPMPSSFPRFKDQFTKLHAWNMTEYSQLIYMDLDVVFVDSLSSELFTTNSSCRIWAGRDFRAGKFVKTFNMGVFGIIPNATEYIRLLSLLNANSIHYEVIMSEQGWLNVVYESVWCELQFRHNANLAVYYASEHGTSLQGFWNAQRVEIVHFTMSKPWECQVHYFKVCQLWERESMAISSPLTVVREFFNHSERSSIPTVLYTQHMNNTLQTHVEGAHVQHLHITDQCENTVVKKLLIAHTATIRAVLANVYHSSRFLCIPLSVKATPVNVSSLMLLKHSGKMQVVNTCDEILGGVDAWLSWGARFLRRGRIDCRRNITSAAEYLTHLATVYPDLLDIQCEKS</sequence>
<dbReference type="InterPro" id="IPR002495">
    <property type="entry name" value="Glyco_trans_8"/>
</dbReference>
<dbReference type="Gene3D" id="3.90.550.10">
    <property type="entry name" value="Spore Coat Polysaccharide Biosynthesis Protein SpsA, Chain A"/>
    <property type="match status" value="1"/>
</dbReference>
<dbReference type="InterPro" id="IPR029044">
    <property type="entry name" value="Nucleotide-diphossugar_trans"/>
</dbReference>
<evidence type="ECO:0000256" key="1">
    <source>
        <dbReference type="RuleBase" id="RU362027"/>
    </source>
</evidence>
<feature type="signal peptide" evidence="2">
    <location>
        <begin position="1"/>
        <end position="20"/>
    </location>
</feature>
<organism evidence="3">
    <name type="scientific">Chlamydomonas leiostraca</name>
    <dbReference type="NCBI Taxonomy" id="1034604"/>
    <lineage>
        <taxon>Eukaryota</taxon>
        <taxon>Viridiplantae</taxon>
        <taxon>Chlorophyta</taxon>
        <taxon>core chlorophytes</taxon>
        <taxon>Chlorophyceae</taxon>
        <taxon>CS clade</taxon>
        <taxon>Chlamydomonadales</taxon>
        <taxon>Chlamydomonadaceae</taxon>
        <taxon>Chlamydomonas</taxon>
    </lineage>
</organism>
<dbReference type="InterPro" id="IPR050587">
    <property type="entry name" value="GNT1/Glycosyltrans_8"/>
</dbReference>
<dbReference type="PANTHER" id="PTHR11183">
    <property type="entry name" value="GLYCOGENIN SUBFAMILY MEMBER"/>
    <property type="match status" value="1"/>
</dbReference>
<reference evidence="3" key="1">
    <citation type="submission" date="2021-01" db="EMBL/GenBank/DDBJ databases">
        <authorList>
            <person name="Corre E."/>
            <person name="Pelletier E."/>
            <person name="Niang G."/>
            <person name="Scheremetjew M."/>
            <person name="Finn R."/>
            <person name="Kale V."/>
            <person name="Holt S."/>
            <person name="Cochrane G."/>
            <person name="Meng A."/>
            <person name="Brown T."/>
            <person name="Cohen L."/>
        </authorList>
    </citation>
    <scope>NUCLEOTIDE SEQUENCE</scope>
    <source>
        <strain evidence="3">SAG 11-49</strain>
    </source>
</reference>
<feature type="chain" id="PRO_5031275839" description="Hexosyltransferase" evidence="2">
    <location>
        <begin position="21"/>
        <end position="433"/>
    </location>
</feature>
<dbReference type="SUPFAM" id="SSF53448">
    <property type="entry name" value="Nucleotide-diphospho-sugar transferases"/>
    <property type="match status" value="1"/>
</dbReference>
<dbReference type="GO" id="GO:0016757">
    <property type="term" value="F:glycosyltransferase activity"/>
    <property type="evidence" value="ECO:0007669"/>
    <property type="project" value="InterPro"/>
</dbReference>
<proteinExistence type="inferred from homology"/>
<evidence type="ECO:0000256" key="2">
    <source>
        <dbReference type="SAM" id="SignalP"/>
    </source>
</evidence>